<evidence type="ECO:0000313" key="1">
    <source>
        <dbReference type="EMBL" id="PKA51970.1"/>
    </source>
</evidence>
<evidence type="ECO:0000313" key="2">
    <source>
        <dbReference type="Proteomes" id="UP000236161"/>
    </source>
</evidence>
<name>A0A2I0A8U5_9ASPA</name>
<sequence>MGHVTSFNTGDLPFKCLHGEHERGGQRVYRSAALKGLSYSDTEQVRMMLVAFEIAVAETWWHGREEEEFRR</sequence>
<dbReference type="EMBL" id="KZ452012">
    <property type="protein sequence ID" value="PKA51970.1"/>
    <property type="molecule type" value="Genomic_DNA"/>
</dbReference>
<reference evidence="1 2" key="1">
    <citation type="journal article" date="2017" name="Nature">
        <title>The Apostasia genome and the evolution of orchids.</title>
        <authorList>
            <person name="Zhang G.Q."/>
            <person name="Liu K.W."/>
            <person name="Li Z."/>
            <person name="Lohaus R."/>
            <person name="Hsiao Y.Y."/>
            <person name="Niu S.C."/>
            <person name="Wang J.Y."/>
            <person name="Lin Y.C."/>
            <person name="Xu Q."/>
            <person name="Chen L.J."/>
            <person name="Yoshida K."/>
            <person name="Fujiwara S."/>
            <person name="Wang Z.W."/>
            <person name="Zhang Y.Q."/>
            <person name="Mitsuda N."/>
            <person name="Wang M."/>
            <person name="Liu G.H."/>
            <person name="Pecoraro L."/>
            <person name="Huang H.X."/>
            <person name="Xiao X.J."/>
            <person name="Lin M."/>
            <person name="Wu X.Y."/>
            <person name="Wu W.L."/>
            <person name="Chen Y.Y."/>
            <person name="Chang S.B."/>
            <person name="Sakamoto S."/>
            <person name="Ohme-Takagi M."/>
            <person name="Yagi M."/>
            <person name="Zeng S.J."/>
            <person name="Shen C.Y."/>
            <person name="Yeh C.M."/>
            <person name="Luo Y.B."/>
            <person name="Tsai W.C."/>
            <person name="Van de Peer Y."/>
            <person name="Liu Z.J."/>
        </authorList>
    </citation>
    <scope>NUCLEOTIDE SEQUENCE [LARGE SCALE GENOMIC DNA]</scope>
    <source>
        <strain evidence="2">cv. Shenzhen</strain>
        <tissue evidence="1">Stem</tissue>
    </source>
</reference>
<dbReference type="AlphaFoldDB" id="A0A2I0A8U5"/>
<accession>A0A2I0A8U5</accession>
<keyword evidence="2" id="KW-1185">Reference proteome</keyword>
<protein>
    <submittedName>
        <fullName evidence="1">Uncharacterized protein</fullName>
    </submittedName>
</protein>
<proteinExistence type="predicted"/>
<organism evidence="1 2">
    <name type="scientific">Apostasia shenzhenica</name>
    <dbReference type="NCBI Taxonomy" id="1088818"/>
    <lineage>
        <taxon>Eukaryota</taxon>
        <taxon>Viridiplantae</taxon>
        <taxon>Streptophyta</taxon>
        <taxon>Embryophyta</taxon>
        <taxon>Tracheophyta</taxon>
        <taxon>Spermatophyta</taxon>
        <taxon>Magnoliopsida</taxon>
        <taxon>Liliopsida</taxon>
        <taxon>Asparagales</taxon>
        <taxon>Orchidaceae</taxon>
        <taxon>Apostasioideae</taxon>
        <taxon>Apostasia</taxon>
    </lineage>
</organism>
<gene>
    <name evidence="1" type="ORF">AXF42_Ash008199</name>
</gene>
<dbReference type="Proteomes" id="UP000236161">
    <property type="component" value="Unassembled WGS sequence"/>
</dbReference>